<protein>
    <submittedName>
        <fullName evidence="3">F-box protein CPR1-like</fullName>
    </submittedName>
    <submittedName>
        <fullName evidence="3">F-box protein CPR30-like</fullName>
    </submittedName>
</protein>
<dbReference type="Proteomes" id="UP000790787">
    <property type="component" value="Chromosome 10"/>
</dbReference>
<dbReference type="InterPro" id="IPR017451">
    <property type="entry name" value="F-box-assoc_interact_dom"/>
</dbReference>
<gene>
    <name evidence="3" type="primary">LOC107810802</name>
</gene>
<evidence type="ECO:0000259" key="1">
    <source>
        <dbReference type="Pfam" id="PF08268"/>
    </source>
</evidence>
<dbReference type="PaxDb" id="4097-A0A1S4BQF4"/>
<feature type="domain" description="F-box associated beta-propeller type 3" evidence="1">
    <location>
        <begin position="4"/>
        <end position="192"/>
    </location>
</feature>
<proteinExistence type="predicted"/>
<dbReference type="NCBIfam" id="TIGR01640">
    <property type="entry name" value="F_box_assoc_1"/>
    <property type="match status" value="1"/>
</dbReference>
<reference evidence="3" key="2">
    <citation type="submission" date="2025-08" db="UniProtKB">
        <authorList>
            <consortium name="RefSeq"/>
        </authorList>
    </citation>
    <scope>IDENTIFICATION</scope>
    <source>
        <tissue evidence="3">Leaf</tissue>
    </source>
</reference>
<keyword evidence="2" id="KW-1185">Reference proteome</keyword>
<dbReference type="InterPro" id="IPR013187">
    <property type="entry name" value="F-box-assoc_dom_typ3"/>
</dbReference>
<dbReference type="AlphaFoldDB" id="A0A1S4BQF4"/>
<evidence type="ECO:0000313" key="3">
    <source>
        <dbReference type="RefSeq" id="XP_016491122.1"/>
    </source>
</evidence>
<dbReference type="Pfam" id="PF08268">
    <property type="entry name" value="FBA_3"/>
    <property type="match status" value="1"/>
</dbReference>
<organism evidence="2 3">
    <name type="scientific">Nicotiana tabacum</name>
    <name type="common">Common tobacco</name>
    <dbReference type="NCBI Taxonomy" id="4097"/>
    <lineage>
        <taxon>Eukaryota</taxon>
        <taxon>Viridiplantae</taxon>
        <taxon>Streptophyta</taxon>
        <taxon>Embryophyta</taxon>
        <taxon>Tracheophyta</taxon>
        <taxon>Spermatophyta</taxon>
        <taxon>Magnoliopsida</taxon>
        <taxon>eudicotyledons</taxon>
        <taxon>Gunneridae</taxon>
        <taxon>Pentapetalae</taxon>
        <taxon>asterids</taxon>
        <taxon>lamiids</taxon>
        <taxon>Solanales</taxon>
        <taxon>Solanaceae</taxon>
        <taxon>Nicotianoideae</taxon>
        <taxon>Nicotianeae</taxon>
        <taxon>Nicotiana</taxon>
    </lineage>
</organism>
<name>A0A1S4BQF4_TOBAC</name>
<dbReference type="GeneID" id="107810802"/>
<dbReference type="KEGG" id="nta:107810802"/>
<dbReference type="OrthoDB" id="1304737at2759"/>
<dbReference type="RefSeq" id="XP_016491122.1">
    <property type="nucleotide sequence ID" value="XM_016635636.1"/>
</dbReference>
<sequence>MGGLCFDSSKNIYKAVMFPLEKFVMVASLKEDDKTWRRVDLPYDDVPSVKDGITFHGRLHCRIYSYENPYRVITFDPISENFDLFPIPEPPKHKHFNCEIGGLGVLDDCLCMSRGFICDYDYGIEILVMKEYGVKKSWTSLFFIKNRCFDPHGEFAVLPITAADNGEVALLINAHKTELVICNPKNDKMRKLFLVEYMSGCISAFTYTLNLKDTLL</sequence>
<dbReference type="OMA" id="FICDYDY"/>
<accession>A0A1S4BQF4</accession>
<reference evidence="2" key="1">
    <citation type="journal article" date="2014" name="Nat. Commun.">
        <title>The tobacco genome sequence and its comparison with those of tomato and potato.</title>
        <authorList>
            <person name="Sierro N."/>
            <person name="Battey J.N."/>
            <person name="Ouadi S."/>
            <person name="Bakaher N."/>
            <person name="Bovet L."/>
            <person name="Willig A."/>
            <person name="Goepfert S."/>
            <person name="Peitsch M.C."/>
            <person name="Ivanov N.V."/>
        </authorList>
    </citation>
    <scope>NUCLEOTIDE SEQUENCE [LARGE SCALE GENOMIC DNA]</scope>
</reference>
<evidence type="ECO:0000313" key="2">
    <source>
        <dbReference type="Proteomes" id="UP000790787"/>
    </source>
</evidence>